<evidence type="ECO:0000256" key="4">
    <source>
        <dbReference type="ARBA" id="ARBA00023125"/>
    </source>
</evidence>
<evidence type="ECO:0000259" key="9">
    <source>
        <dbReference type="SMART" id="SM01268"/>
    </source>
</evidence>
<gene>
    <name evidence="10" type="ORF">PHYBLDRAFT_166182</name>
</gene>
<dbReference type="GO" id="GO:0001228">
    <property type="term" value="F:DNA-binding transcription activator activity, RNA polymerase II-specific"/>
    <property type="evidence" value="ECO:0007669"/>
    <property type="project" value="InterPro"/>
</dbReference>
<feature type="compositionally biased region" description="Polar residues" evidence="7">
    <location>
        <begin position="1"/>
        <end position="25"/>
    </location>
</feature>
<dbReference type="SMART" id="SM01268">
    <property type="entry name" value="BTD"/>
    <property type="match status" value="1"/>
</dbReference>
<accession>A0A167NLM3</accession>
<dbReference type="Gene3D" id="2.60.40.1450">
    <property type="entry name" value="LAG1, DNA binding domain"/>
    <property type="match status" value="1"/>
</dbReference>
<feature type="region of interest" description="Disordered" evidence="7">
    <location>
        <begin position="1"/>
        <end position="146"/>
    </location>
</feature>
<sequence>MPSMADSTSSPSYGCSSQPLSPEMQNNRKRKQLQYPTSVDNSPYMNIPYPPAQWSTDPYATHSSIGYTTEKPDMMSWPSTQFDPRSTSTSTPESRVRQPSSTSSATVDIDDLFDQIDPTLIPGTSSNPARSFYVYDQDQPPTDQQSASIISSQPQACQSFDFITSSYAYSGQSLQDVPLDIHSFPLRESPQVPSQLGSEPNQNTRYRQSDLQLHDLHTVHRRNQQQLIQSWVGATYSAPQQVSPNHSPAGSNPAFSPVTPAFFSPSFLDSLQGDGHSSPRQLTLDQSYSQPVSTGLDTRPLDWNSDYNSTQADQRLNMVAQTRDMLSPPASPPHSSNSSTNSSPPITPMYGRLSNLSIRSTPVSVSVSAPGQIPFNGHHYYDNSATTTIPTNMTGGHPMLVVATAAHPPTIPEAASEEDETRLTSGPISSPHRNHPNVIIDRRSVKTNRQMIQAFQAATFRPHIQKYLRSPDPMSVGERTVVILTSKVAQKSYGTEKRFLCPPPTAILVGTTWWTPKKDATLDDGHVSDDAQSQPPDPFLIDNERVLAPPRLTVCISGEASSQAGHIEWYTVSGVTVGQTGHVKAAQPSSSSSSSSPSGNGTTSGTSAQQEGLHPNRFRSAESRNNNFDWYHNHHQEPLAAGKNVSKHLFINDADEKRKRVECLVKIQLANGLMLGTLASKGIKVISKPSKKRQSVKNMELCIHHGTTVSLFNRIRSQTVSTKYLGVSSSSAQGSPYAFPGHAQPKTQASDVNDGTCFVARTTCWDPFVVWVVDTTRTPGDGKESDTPEDYIGRNVYTPSVPYPPPPAIALKNKTNQLVPILYNQHIVLQCLTTGLVSPVMIIRKVDKASTVVGGARSVDDPHISGGGEYGDEVFGDPVSQLHKIALQIVQDPSNAVHAHHAAMRQQTQSQNGDYDMNYSNSGVFSPTHLPTPAPAPAPVPQLQEKMMPRSNQPVTYLACLNDMVGMHKTVDPRRPLATISQQTAAEAAATGAYFLKEETMNNYNTIDSSVPSQQEGGKVVRKRRVSTDVLERHLNSGLNNYNLNMSMSMNMNMNMNGIPPSKLVSSMSLTNLKERNQGEILDPSLRRRVNSMNDDIEAYYGSRANGGSAASHILMNRGRSGSTHSLENSKRKPSMSASSSSSSTSTGSRRMSAVSVNAGSPNHGLGSYWSEDVSDAAVWTIVGTDCAVYTFWTPPVDDTRPQLSVNTTMFPTLLNYTLNMSPSVAYQTQQSTGLDRRLQSTGEEYPDSNEQLMSLHGESFSRDLQVWFGDIKALDSDYRSRELFVCRLPTRQNLLEGVGLETVGFDNTTHAPIYSLPILLVRGDGTVYKTNKTYKFQEKKWGGKKKEEPYSE</sequence>
<dbReference type="OrthoDB" id="5600360at2759"/>
<dbReference type="PANTHER" id="PTHR10665">
    <property type="entry name" value="RECOMBINING BINDING PROTEIN SUPPRESSOR OF HAIRLESS"/>
    <property type="match status" value="1"/>
</dbReference>
<organism evidence="10 11">
    <name type="scientific">Phycomyces blakesleeanus (strain ATCC 8743b / DSM 1359 / FGSC 10004 / NBRC 33097 / NRRL 1555)</name>
    <dbReference type="NCBI Taxonomy" id="763407"/>
    <lineage>
        <taxon>Eukaryota</taxon>
        <taxon>Fungi</taxon>
        <taxon>Fungi incertae sedis</taxon>
        <taxon>Mucoromycota</taxon>
        <taxon>Mucoromycotina</taxon>
        <taxon>Mucoromycetes</taxon>
        <taxon>Mucorales</taxon>
        <taxon>Phycomycetaceae</taxon>
        <taxon>Phycomyces</taxon>
    </lineage>
</organism>
<keyword evidence="6" id="KW-0539">Nucleus</keyword>
<dbReference type="InterPro" id="IPR014756">
    <property type="entry name" value="Ig_E-set"/>
</dbReference>
<dbReference type="SMART" id="SM01267">
    <property type="entry name" value="LAG1_DNAbind"/>
    <property type="match status" value="1"/>
</dbReference>
<evidence type="ECO:0000256" key="1">
    <source>
        <dbReference type="ARBA" id="ARBA00004123"/>
    </source>
</evidence>
<proteinExistence type="inferred from homology"/>
<feature type="region of interest" description="Disordered" evidence="7">
    <location>
        <begin position="1119"/>
        <end position="1158"/>
    </location>
</feature>
<dbReference type="EMBL" id="KV440976">
    <property type="protein sequence ID" value="OAD76209.1"/>
    <property type="molecule type" value="Genomic_DNA"/>
</dbReference>
<dbReference type="SUPFAM" id="SSF81296">
    <property type="entry name" value="E set domains"/>
    <property type="match status" value="1"/>
</dbReference>
<dbReference type="VEuPathDB" id="FungiDB:PHYBLDRAFT_166182"/>
<dbReference type="InterPro" id="IPR040159">
    <property type="entry name" value="CLS_fam"/>
</dbReference>
<feature type="region of interest" description="Disordered" evidence="7">
    <location>
        <begin position="581"/>
        <end position="614"/>
    </location>
</feature>
<evidence type="ECO:0000313" key="10">
    <source>
        <dbReference type="EMBL" id="OAD76209.1"/>
    </source>
</evidence>
<feature type="compositionally biased region" description="Polar residues" evidence="7">
    <location>
        <begin position="278"/>
        <end position="296"/>
    </location>
</feature>
<name>A0A167NLM3_PHYB8</name>
<dbReference type="GO" id="GO:0000978">
    <property type="term" value="F:RNA polymerase II cis-regulatory region sequence-specific DNA binding"/>
    <property type="evidence" value="ECO:0007669"/>
    <property type="project" value="InterPro"/>
</dbReference>
<feature type="domain" description="RBP-J/Cbf11/Cbf12 DNA binding" evidence="8">
    <location>
        <begin position="480"/>
        <end position="700"/>
    </location>
</feature>
<feature type="compositionally biased region" description="Low complexity" evidence="7">
    <location>
        <begin position="333"/>
        <end position="344"/>
    </location>
</feature>
<comment type="similarity">
    <text evidence="2">Belongs to the Su(H) family.</text>
</comment>
<feature type="region of interest" description="Disordered" evidence="7">
    <location>
        <begin position="266"/>
        <end position="306"/>
    </location>
</feature>
<protein>
    <submittedName>
        <fullName evidence="10">p53-like transcription factor</fullName>
    </submittedName>
</protein>
<dbReference type="Gene3D" id="2.60.40.10">
    <property type="entry name" value="Immunoglobulins"/>
    <property type="match status" value="1"/>
</dbReference>
<dbReference type="InParanoid" id="A0A167NLM3"/>
<evidence type="ECO:0000313" key="11">
    <source>
        <dbReference type="Proteomes" id="UP000077315"/>
    </source>
</evidence>
<dbReference type="InterPro" id="IPR013783">
    <property type="entry name" value="Ig-like_fold"/>
</dbReference>
<feature type="region of interest" description="Disordered" evidence="7">
    <location>
        <begin position="414"/>
        <end position="436"/>
    </location>
</feature>
<dbReference type="InterPro" id="IPR037095">
    <property type="entry name" value="RBP-J/Cbf11_DNA-bd_sf"/>
</dbReference>
<feature type="compositionally biased region" description="Polar residues" evidence="7">
    <location>
        <begin position="53"/>
        <end position="67"/>
    </location>
</feature>
<feature type="compositionally biased region" description="Polar residues" evidence="7">
    <location>
        <begin position="905"/>
        <end position="925"/>
    </location>
</feature>
<dbReference type="GO" id="GO:0005634">
    <property type="term" value="C:nucleus"/>
    <property type="evidence" value="ECO:0007669"/>
    <property type="project" value="UniProtKB-SubCell"/>
</dbReference>
<keyword evidence="5" id="KW-0804">Transcription</keyword>
<dbReference type="InterPro" id="IPR036358">
    <property type="entry name" value="BTD_sf"/>
</dbReference>
<dbReference type="SUPFAM" id="SSF110217">
    <property type="entry name" value="DNA-binding protein LAG-1 (CSL)"/>
    <property type="match status" value="1"/>
</dbReference>
<dbReference type="Pfam" id="PF20144">
    <property type="entry name" value="TIG_SUH"/>
    <property type="match status" value="1"/>
</dbReference>
<dbReference type="SUPFAM" id="SSF49417">
    <property type="entry name" value="p53-like transcription factors"/>
    <property type="match status" value="2"/>
</dbReference>
<dbReference type="Proteomes" id="UP000077315">
    <property type="component" value="Unassembled WGS sequence"/>
</dbReference>
<keyword evidence="3" id="KW-0805">Transcription regulation</keyword>
<feature type="region of interest" description="Disordered" evidence="7">
    <location>
        <begin position="324"/>
        <end position="352"/>
    </location>
</feature>
<evidence type="ECO:0000256" key="7">
    <source>
        <dbReference type="SAM" id="MobiDB-lite"/>
    </source>
</evidence>
<keyword evidence="11" id="KW-1185">Reference proteome</keyword>
<feature type="compositionally biased region" description="Low complexity" evidence="7">
    <location>
        <begin position="588"/>
        <end position="607"/>
    </location>
</feature>
<reference evidence="11" key="1">
    <citation type="submission" date="2015-06" db="EMBL/GenBank/DDBJ databases">
        <title>Expansion of signal transduction pathways in fungi by whole-genome duplication.</title>
        <authorList>
            <consortium name="DOE Joint Genome Institute"/>
            <person name="Corrochano L.M."/>
            <person name="Kuo A."/>
            <person name="Marcet-Houben M."/>
            <person name="Polaino S."/>
            <person name="Salamov A."/>
            <person name="Villalobos J.M."/>
            <person name="Alvarez M.I."/>
            <person name="Avalos J."/>
            <person name="Benito E.P."/>
            <person name="Benoit I."/>
            <person name="Burger G."/>
            <person name="Camino L.P."/>
            <person name="Canovas D."/>
            <person name="Cerda-Olmedo E."/>
            <person name="Cheng J.-F."/>
            <person name="Dominguez A."/>
            <person name="Elias M."/>
            <person name="Eslava A.P."/>
            <person name="Glaser F."/>
            <person name="Grimwood J."/>
            <person name="Gutierrez G."/>
            <person name="Heitman J."/>
            <person name="Henrissat B."/>
            <person name="Iturriaga E.A."/>
            <person name="Lang B.F."/>
            <person name="Lavin J.L."/>
            <person name="Lee S."/>
            <person name="Li W."/>
            <person name="Lindquist E."/>
            <person name="Lopez-Garcia S."/>
            <person name="Luque E.M."/>
            <person name="Marcos A.T."/>
            <person name="Martin J."/>
            <person name="McCluskey K."/>
            <person name="Medina H.R."/>
            <person name="Miralles-Duran A."/>
            <person name="Miyazaki A."/>
            <person name="Munoz-Torres E."/>
            <person name="Oguiza J.A."/>
            <person name="Ohm R."/>
            <person name="Olmedo M."/>
            <person name="Orejas M."/>
            <person name="Ortiz-Castellanos L."/>
            <person name="Pisabarro A.G."/>
            <person name="Rodriguez-Romero J."/>
            <person name="Ruiz-Herrera J."/>
            <person name="Ruiz-Vazquez R."/>
            <person name="Sanz C."/>
            <person name="Schackwitz W."/>
            <person name="Schmutz J."/>
            <person name="Shahriari M."/>
            <person name="Shelest E."/>
            <person name="Silva-Franco F."/>
            <person name="Soanes D."/>
            <person name="Syed K."/>
            <person name="Tagua V.G."/>
            <person name="Talbot N.J."/>
            <person name="Thon M."/>
            <person name="De vries R.P."/>
            <person name="Wiebenga A."/>
            <person name="Yadav J.S."/>
            <person name="Braun E.L."/>
            <person name="Baker S."/>
            <person name="Garre V."/>
            <person name="Horwitz B."/>
            <person name="Torres-Martinez S."/>
            <person name="Idnurm A."/>
            <person name="Herrera-Estrella A."/>
            <person name="Gabaldon T."/>
            <person name="Grigoriev I.V."/>
        </authorList>
    </citation>
    <scope>NUCLEOTIDE SEQUENCE [LARGE SCALE GENOMIC DNA]</scope>
    <source>
        <strain evidence="11">NRRL 1555(-)</strain>
    </source>
</reference>
<feature type="compositionally biased region" description="Low complexity" evidence="7">
    <location>
        <begin position="1135"/>
        <end position="1154"/>
    </location>
</feature>
<dbReference type="STRING" id="763407.A0A167NLM3"/>
<dbReference type="InterPro" id="IPR015351">
    <property type="entry name" value="RBP-J/Cbf11/Cbf12_DNA-bd"/>
</dbReference>
<evidence type="ECO:0000256" key="6">
    <source>
        <dbReference type="ARBA" id="ARBA00023242"/>
    </source>
</evidence>
<dbReference type="RefSeq" id="XP_018294249.1">
    <property type="nucleotide sequence ID" value="XM_018435374.1"/>
</dbReference>
<feature type="compositionally biased region" description="Pro residues" evidence="7">
    <location>
        <begin position="930"/>
        <end position="940"/>
    </location>
</feature>
<feature type="compositionally biased region" description="Polar residues" evidence="7">
    <location>
        <begin position="34"/>
        <end position="44"/>
    </location>
</feature>
<dbReference type="Pfam" id="PF09271">
    <property type="entry name" value="LAG1-DNAbind"/>
    <property type="match status" value="1"/>
</dbReference>
<feature type="compositionally biased region" description="Polar residues" evidence="7">
    <location>
        <begin position="97"/>
        <end position="106"/>
    </location>
</feature>
<comment type="subcellular location">
    <subcellularLocation>
        <location evidence="1">Nucleus</location>
    </subcellularLocation>
</comment>
<dbReference type="InterPro" id="IPR008967">
    <property type="entry name" value="p53-like_TF_DNA-bd_sf"/>
</dbReference>
<evidence type="ECO:0000256" key="2">
    <source>
        <dbReference type="ARBA" id="ARBA00009704"/>
    </source>
</evidence>
<keyword evidence="4" id="KW-0238">DNA-binding</keyword>
<evidence type="ECO:0000256" key="5">
    <source>
        <dbReference type="ARBA" id="ARBA00023163"/>
    </source>
</evidence>
<dbReference type="InterPro" id="IPR038007">
    <property type="entry name" value="RBP-Jkappa_IPT"/>
</dbReference>
<feature type="region of interest" description="Disordered" evidence="7">
    <location>
        <begin position="897"/>
        <end position="941"/>
    </location>
</feature>
<feature type="domain" description="Beta-trefoil DNA-binding" evidence="9">
    <location>
        <begin position="701"/>
        <end position="995"/>
    </location>
</feature>
<evidence type="ECO:0000259" key="8">
    <source>
        <dbReference type="SMART" id="SM01267"/>
    </source>
</evidence>
<dbReference type="GeneID" id="28996280"/>
<dbReference type="Pfam" id="PF09270">
    <property type="entry name" value="BTD"/>
    <property type="match status" value="1"/>
</dbReference>
<dbReference type="InterPro" id="IPR015350">
    <property type="entry name" value="Beta-trefoil_DNA-bd_dom"/>
</dbReference>
<evidence type="ECO:0000256" key="3">
    <source>
        <dbReference type="ARBA" id="ARBA00023015"/>
    </source>
</evidence>